<keyword evidence="2" id="KW-1185">Reference proteome</keyword>
<name>A0ABV3QU77_9HYPH</name>
<proteinExistence type="predicted"/>
<gene>
    <name evidence="1" type="ORF">ABUE31_00430</name>
</gene>
<accession>A0ABV3QU77</accession>
<dbReference type="RefSeq" id="WP_367721501.1">
    <property type="nucleotide sequence ID" value="NZ_JBFOCI010000001.1"/>
</dbReference>
<reference evidence="1 2" key="1">
    <citation type="submission" date="2024-06" db="EMBL/GenBank/DDBJ databases">
        <authorList>
            <person name="Tuo L."/>
        </authorList>
    </citation>
    <scope>NUCLEOTIDE SEQUENCE [LARGE SCALE GENOMIC DNA]</scope>
    <source>
        <strain evidence="1 2">ZMM04-5</strain>
    </source>
</reference>
<evidence type="ECO:0000313" key="2">
    <source>
        <dbReference type="Proteomes" id="UP001556196"/>
    </source>
</evidence>
<protein>
    <submittedName>
        <fullName evidence="1">Uncharacterized protein</fullName>
    </submittedName>
</protein>
<organism evidence="1 2">
    <name type="scientific">Mesorhizobium marinum</name>
    <dbReference type="NCBI Taxonomy" id="3228790"/>
    <lineage>
        <taxon>Bacteria</taxon>
        <taxon>Pseudomonadati</taxon>
        <taxon>Pseudomonadota</taxon>
        <taxon>Alphaproteobacteria</taxon>
        <taxon>Hyphomicrobiales</taxon>
        <taxon>Phyllobacteriaceae</taxon>
        <taxon>Mesorhizobium</taxon>
    </lineage>
</organism>
<sequence>MIKFVAAAIWLCAVAIGAVFYSFQNAEAKLDAPAPLPLMGGLDSIKTDIVSVPVVRDGRIDGYFLARLVYAIESQKLAKLSVPPEALIVDQVYSYVYGNPDLDFSDRETLDLDVFRAGVRDKINEKVGDELIHEVLVEQVDFLSKEEIRDNTIRRRLQAGQTAREMAKGFKEH</sequence>
<evidence type="ECO:0000313" key="1">
    <source>
        <dbReference type="EMBL" id="MEW9804448.1"/>
    </source>
</evidence>
<dbReference type="EMBL" id="JBFOCI010000001">
    <property type="protein sequence ID" value="MEW9804448.1"/>
    <property type="molecule type" value="Genomic_DNA"/>
</dbReference>
<dbReference type="Proteomes" id="UP001556196">
    <property type="component" value="Unassembled WGS sequence"/>
</dbReference>
<comment type="caution">
    <text evidence="1">The sequence shown here is derived from an EMBL/GenBank/DDBJ whole genome shotgun (WGS) entry which is preliminary data.</text>
</comment>